<proteinExistence type="predicted"/>
<name>A0A4S8MMW6_DENBC</name>
<dbReference type="EMBL" id="ML179058">
    <property type="protein sequence ID" value="THV04248.1"/>
    <property type="molecule type" value="Genomic_DNA"/>
</dbReference>
<evidence type="ECO:0000256" key="1">
    <source>
        <dbReference type="SAM" id="MobiDB-lite"/>
    </source>
</evidence>
<organism evidence="2 3">
    <name type="scientific">Dendrothele bispora (strain CBS 962.96)</name>
    <dbReference type="NCBI Taxonomy" id="1314807"/>
    <lineage>
        <taxon>Eukaryota</taxon>
        <taxon>Fungi</taxon>
        <taxon>Dikarya</taxon>
        <taxon>Basidiomycota</taxon>
        <taxon>Agaricomycotina</taxon>
        <taxon>Agaricomycetes</taxon>
        <taxon>Agaricomycetidae</taxon>
        <taxon>Agaricales</taxon>
        <taxon>Agaricales incertae sedis</taxon>
        <taxon>Dendrothele</taxon>
    </lineage>
</organism>
<keyword evidence="3" id="KW-1185">Reference proteome</keyword>
<feature type="region of interest" description="Disordered" evidence="1">
    <location>
        <begin position="1"/>
        <end position="34"/>
    </location>
</feature>
<protein>
    <submittedName>
        <fullName evidence="2">Uncharacterized protein</fullName>
    </submittedName>
</protein>
<dbReference type="AlphaFoldDB" id="A0A4S8MMW6"/>
<evidence type="ECO:0000313" key="3">
    <source>
        <dbReference type="Proteomes" id="UP000297245"/>
    </source>
</evidence>
<feature type="compositionally biased region" description="Polar residues" evidence="1">
    <location>
        <begin position="10"/>
        <end position="34"/>
    </location>
</feature>
<reference evidence="2 3" key="1">
    <citation type="journal article" date="2019" name="Nat. Ecol. Evol.">
        <title>Megaphylogeny resolves global patterns of mushroom evolution.</title>
        <authorList>
            <person name="Varga T."/>
            <person name="Krizsan K."/>
            <person name="Foldi C."/>
            <person name="Dima B."/>
            <person name="Sanchez-Garcia M."/>
            <person name="Sanchez-Ramirez S."/>
            <person name="Szollosi G.J."/>
            <person name="Szarkandi J.G."/>
            <person name="Papp V."/>
            <person name="Albert L."/>
            <person name="Andreopoulos W."/>
            <person name="Angelini C."/>
            <person name="Antonin V."/>
            <person name="Barry K.W."/>
            <person name="Bougher N.L."/>
            <person name="Buchanan P."/>
            <person name="Buyck B."/>
            <person name="Bense V."/>
            <person name="Catcheside P."/>
            <person name="Chovatia M."/>
            <person name="Cooper J."/>
            <person name="Damon W."/>
            <person name="Desjardin D."/>
            <person name="Finy P."/>
            <person name="Geml J."/>
            <person name="Haridas S."/>
            <person name="Hughes K."/>
            <person name="Justo A."/>
            <person name="Karasinski D."/>
            <person name="Kautmanova I."/>
            <person name="Kiss B."/>
            <person name="Kocsube S."/>
            <person name="Kotiranta H."/>
            <person name="LaButti K.M."/>
            <person name="Lechner B.E."/>
            <person name="Liimatainen K."/>
            <person name="Lipzen A."/>
            <person name="Lukacs Z."/>
            <person name="Mihaltcheva S."/>
            <person name="Morgado L.N."/>
            <person name="Niskanen T."/>
            <person name="Noordeloos M.E."/>
            <person name="Ohm R.A."/>
            <person name="Ortiz-Santana B."/>
            <person name="Ovrebo C."/>
            <person name="Racz N."/>
            <person name="Riley R."/>
            <person name="Savchenko A."/>
            <person name="Shiryaev A."/>
            <person name="Soop K."/>
            <person name="Spirin V."/>
            <person name="Szebenyi C."/>
            <person name="Tomsovsky M."/>
            <person name="Tulloss R.E."/>
            <person name="Uehling J."/>
            <person name="Grigoriev I.V."/>
            <person name="Vagvolgyi C."/>
            <person name="Papp T."/>
            <person name="Martin F.M."/>
            <person name="Miettinen O."/>
            <person name="Hibbett D.S."/>
            <person name="Nagy L.G."/>
        </authorList>
    </citation>
    <scope>NUCLEOTIDE SEQUENCE [LARGE SCALE GENOMIC DNA]</scope>
    <source>
        <strain evidence="2 3">CBS 962.96</strain>
    </source>
</reference>
<dbReference type="Proteomes" id="UP000297245">
    <property type="component" value="Unassembled WGS sequence"/>
</dbReference>
<accession>A0A4S8MMW6</accession>
<gene>
    <name evidence="2" type="ORF">K435DRAFT_851073</name>
</gene>
<evidence type="ECO:0000313" key="2">
    <source>
        <dbReference type="EMBL" id="THV04248.1"/>
    </source>
</evidence>
<sequence length="68" mass="6861">MSTPVPPSGTVEQPPSNSFSAQIHDNTSSCTPQSGEIVHLSESSAVLDLIGRPSRACGGLVGNGALNV</sequence>